<feature type="transmembrane region" description="Helical" evidence="8">
    <location>
        <begin position="377"/>
        <end position="398"/>
    </location>
</feature>
<dbReference type="OrthoDB" id="66620at2759"/>
<name>A3LWS3_PICST</name>
<dbReference type="GO" id="GO:0016887">
    <property type="term" value="F:ATP hydrolysis activity"/>
    <property type="evidence" value="ECO:0007669"/>
    <property type="project" value="InterPro"/>
</dbReference>
<evidence type="ECO:0000256" key="6">
    <source>
        <dbReference type="ARBA" id="ARBA00022989"/>
    </source>
</evidence>
<evidence type="ECO:0000256" key="5">
    <source>
        <dbReference type="ARBA" id="ARBA00022840"/>
    </source>
</evidence>
<dbReference type="InterPro" id="IPR027417">
    <property type="entry name" value="P-loop_NTPase"/>
</dbReference>
<feature type="transmembrane region" description="Helical" evidence="8">
    <location>
        <begin position="469"/>
        <end position="485"/>
    </location>
</feature>
<feature type="transmembrane region" description="Helical" evidence="8">
    <location>
        <begin position="410"/>
        <end position="428"/>
    </location>
</feature>
<dbReference type="InterPro" id="IPR003593">
    <property type="entry name" value="AAA+_ATPase"/>
</dbReference>
<keyword evidence="7 8" id="KW-0472">Membrane</keyword>
<keyword evidence="4" id="KW-0547">Nucleotide-binding</keyword>
<sequence>MNAEVLAIEPHHRVSISVRNLVVSVKEKKKKTRQNSNEKELESSAANPKILDNVSFDIQAGEMMAIVGGSGSGKTTLLNTLSTRLNVENHSLDFSGYVEFSTPNGDKRIKNSYLQQSDVFLPGLTAFETLRFQADLRLPPSVSQNEKIALIESLLDTLEISHLRNTRVVSFTQRINLSGGEQRRLSLAVQLLNKPSVLFLDEPTTGLDASNALKLVQVLKKLSSPEFGVTVVMSIHQPRLEITKLFDKICLITSGGRMVYYGDLAESASYFNRISFLSKNTISSHKSSNFIDYIMDIAVKDSTTKANEELTSKRIDRLVEYWNEYSPFNSTDIFDGDGSLKDLMKVFERPKQDRISFFKEVYILTRRTFLLTYRDKLSLLALDGGSLVTAVTLGWMFYRPVHDLSGIRSLISSLYIMMEIIGFAPVFIELERLWGPDGRNFFREYKENYSSIPGFVISRRLGKVLLEDFPLAAIFAIITYFMWGLREGVGHFFVYFALTVLTSFIGMSTGMAFFAIGSDFAISSMYLNVFYQLQNNASGYFVNAATMPVYVKWTKYIAYFWYTFGALNANQLTDWEGVCTSNDQAECVEYSGNYQLSVLGYPRHWVAEPIGILIAWLAGFYVITIIGLYFKNYEMEMSKTRTNTIGEEETEEDEEEDDENISIFLDQIKLNVITSKWIHKVKVSKTILNEVTSEFRASSINAIMGPSGSGKTSLLNFLSNRLSHSSKFEYGGEISLNGGDKIARKELASISAYVTQHDNSLIGTLTVRETLYFQAQFRLPHEEHPRIPAIINKLIRVTGLIDCADTVIGSDMVKGISGGEKRRVSIAIQLLSRPKILFLDEPTSGLDSATALSILSLLKELSELSKTTVILTIHQPNEDMIAKFDNVLLMAGGGRVVYTGGSEGIDEYFRSINYPIPDGVNKGNYLLDLVSRGLDEESSESENRIATLVSAWANTEGSRQVLSKDLKRSSLDLTQYHRKKLPFSTTLMALIRRSLLNSIRSPDILFARVFQVILLAIIQTLYFAPLRNNRDGISNRLGLVQEVLNLYFVGLVNNISVYPIERNIFYQEYKDGIYGVCEFSASYLLNELPTEILPVVFFAVLIVFAIGLPRNAAMFFTMFVASFIPLNIGESLGIIVNSIFNHLGLATNLLAITISFAIFMGGTMSLQMPILFRAVNWINPLKFAVGITAKLGFKDQTFDCGLETCTLDTGDAVLYYYGLDHNLGVFFGALVACLVVYRAIAILALYTRVKYFN</sequence>
<dbReference type="Proteomes" id="UP000002258">
    <property type="component" value="Chromosome 6"/>
</dbReference>
<dbReference type="InterPro" id="IPR043926">
    <property type="entry name" value="ABCG_dom"/>
</dbReference>
<feature type="transmembrane region" description="Helical" evidence="8">
    <location>
        <begin position="1115"/>
        <end position="1137"/>
    </location>
</feature>
<feature type="transmembrane region" description="Helical" evidence="8">
    <location>
        <begin position="1149"/>
        <end position="1172"/>
    </location>
</feature>
<feature type="transmembrane region" description="Helical" evidence="8">
    <location>
        <begin position="1005"/>
        <end position="1024"/>
    </location>
</feature>
<accession>A3LWS3</accession>
<dbReference type="FunCoup" id="A3LWS3">
    <property type="interactions" value="60"/>
</dbReference>
<evidence type="ECO:0000313" key="11">
    <source>
        <dbReference type="Proteomes" id="UP000002258"/>
    </source>
</evidence>
<keyword evidence="6 8" id="KW-1133">Transmembrane helix</keyword>
<dbReference type="PROSITE" id="PS50893">
    <property type="entry name" value="ABC_TRANSPORTER_2"/>
    <property type="match status" value="2"/>
</dbReference>
<organism evidence="10 11">
    <name type="scientific">Scheffersomyces stipitis (strain ATCC 58785 / CBS 6054 / NBRC 10063 / NRRL Y-11545)</name>
    <name type="common">Yeast</name>
    <name type="synonym">Pichia stipitis</name>
    <dbReference type="NCBI Taxonomy" id="322104"/>
    <lineage>
        <taxon>Eukaryota</taxon>
        <taxon>Fungi</taxon>
        <taxon>Dikarya</taxon>
        <taxon>Ascomycota</taxon>
        <taxon>Saccharomycotina</taxon>
        <taxon>Pichiomycetes</taxon>
        <taxon>Debaryomycetaceae</taxon>
        <taxon>Scheffersomyces</taxon>
    </lineage>
</organism>
<dbReference type="eggNOG" id="KOG0065">
    <property type="taxonomic scope" value="Eukaryota"/>
</dbReference>
<dbReference type="InterPro" id="IPR050352">
    <property type="entry name" value="ABCG_transporters"/>
</dbReference>
<evidence type="ECO:0000256" key="8">
    <source>
        <dbReference type="SAM" id="Phobius"/>
    </source>
</evidence>
<dbReference type="EMBL" id="CP000500">
    <property type="protein sequence ID" value="ABN67689.2"/>
    <property type="molecule type" value="Genomic_DNA"/>
</dbReference>
<feature type="transmembrane region" description="Helical" evidence="8">
    <location>
        <begin position="610"/>
        <end position="630"/>
    </location>
</feature>
<dbReference type="AlphaFoldDB" id="A3LWS3"/>
<dbReference type="GO" id="GO:0140359">
    <property type="term" value="F:ABC-type transporter activity"/>
    <property type="evidence" value="ECO:0007669"/>
    <property type="project" value="InterPro"/>
</dbReference>
<evidence type="ECO:0000256" key="2">
    <source>
        <dbReference type="ARBA" id="ARBA00022448"/>
    </source>
</evidence>
<dbReference type="RefSeq" id="XP_001385718.2">
    <property type="nucleotide sequence ID" value="XM_001385681.1"/>
</dbReference>
<dbReference type="PROSITE" id="PS00211">
    <property type="entry name" value="ABC_TRANSPORTER_1"/>
    <property type="match status" value="2"/>
</dbReference>
<dbReference type="Pfam" id="PF01061">
    <property type="entry name" value="ABC2_membrane"/>
    <property type="match status" value="2"/>
</dbReference>
<dbReference type="KEGG" id="pic:PICST_32571"/>
<evidence type="ECO:0000259" key="9">
    <source>
        <dbReference type="PROSITE" id="PS50893"/>
    </source>
</evidence>
<dbReference type="GeneID" id="4840102"/>
<dbReference type="SMART" id="SM00382">
    <property type="entry name" value="AAA"/>
    <property type="match status" value="2"/>
</dbReference>
<protein>
    <submittedName>
        <fullName evidence="10">ABC transporter family protein</fullName>
    </submittedName>
</protein>
<dbReference type="OMA" id="CICASIY"/>
<feature type="domain" description="ABC transporter" evidence="9">
    <location>
        <begin position="673"/>
        <end position="918"/>
    </location>
</feature>
<keyword evidence="2" id="KW-0813">Transport</keyword>
<feature type="domain" description="ABC transporter" evidence="9">
    <location>
        <begin position="36"/>
        <end position="279"/>
    </location>
</feature>
<dbReference type="Gene3D" id="3.40.50.300">
    <property type="entry name" value="P-loop containing nucleotide triphosphate hydrolases"/>
    <property type="match status" value="2"/>
</dbReference>
<dbReference type="InParanoid" id="A3LWS3"/>
<dbReference type="SUPFAM" id="SSF52540">
    <property type="entry name" value="P-loop containing nucleoside triphosphate hydrolases"/>
    <property type="match status" value="2"/>
</dbReference>
<dbReference type="HOGENOM" id="CLU_000604_57_4_1"/>
<dbReference type="GO" id="GO:0005524">
    <property type="term" value="F:ATP binding"/>
    <property type="evidence" value="ECO:0007669"/>
    <property type="project" value="UniProtKB-KW"/>
</dbReference>
<evidence type="ECO:0000256" key="3">
    <source>
        <dbReference type="ARBA" id="ARBA00022692"/>
    </source>
</evidence>
<dbReference type="InterPro" id="IPR017871">
    <property type="entry name" value="ABC_transporter-like_CS"/>
</dbReference>
<gene>
    <name evidence="10" type="primary">CDR6</name>
    <name evidence="10" type="ORF">PICST_32571</name>
</gene>
<feature type="transmembrane region" description="Helical" evidence="8">
    <location>
        <begin position="1223"/>
        <end position="1246"/>
    </location>
</feature>
<keyword evidence="3 8" id="KW-0812">Transmembrane</keyword>
<feature type="transmembrane region" description="Helical" evidence="8">
    <location>
        <begin position="1092"/>
        <end position="1109"/>
    </location>
</feature>
<evidence type="ECO:0000256" key="1">
    <source>
        <dbReference type="ARBA" id="ARBA00004141"/>
    </source>
</evidence>
<dbReference type="Pfam" id="PF19055">
    <property type="entry name" value="ABC2_membrane_7"/>
    <property type="match status" value="1"/>
</dbReference>
<evidence type="ECO:0000256" key="4">
    <source>
        <dbReference type="ARBA" id="ARBA00022741"/>
    </source>
</evidence>
<dbReference type="PANTHER" id="PTHR48041">
    <property type="entry name" value="ABC TRANSPORTER G FAMILY MEMBER 28"/>
    <property type="match status" value="1"/>
</dbReference>
<proteinExistence type="predicted"/>
<dbReference type="InterPro" id="IPR013525">
    <property type="entry name" value="ABC2_TM"/>
</dbReference>
<dbReference type="Pfam" id="PF00005">
    <property type="entry name" value="ABC_tran"/>
    <property type="match status" value="2"/>
</dbReference>
<keyword evidence="11" id="KW-1185">Reference proteome</keyword>
<evidence type="ECO:0000313" key="10">
    <source>
        <dbReference type="EMBL" id="ABN67689.2"/>
    </source>
</evidence>
<reference evidence="10 11" key="1">
    <citation type="journal article" date="2007" name="Nat. Biotechnol.">
        <title>Genome sequence of the lignocellulose-bioconverting and xylose-fermenting yeast Pichia stipitis.</title>
        <authorList>
            <person name="Jeffries T.W."/>
            <person name="Grigoriev I.V."/>
            <person name="Grimwood J."/>
            <person name="Laplaza J.M."/>
            <person name="Aerts A."/>
            <person name="Salamov A."/>
            <person name="Schmutz J."/>
            <person name="Lindquist E."/>
            <person name="Dehal P."/>
            <person name="Shapiro H."/>
            <person name="Jin Y.S."/>
            <person name="Passoth V."/>
            <person name="Richardson P.M."/>
        </authorList>
    </citation>
    <scope>NUCLEOTIDE SEQUENCE [LARGE SCALE GENOMIC DNA]</scope>
    <source>
        <strain evidence="11">ATCC 58785 / CBS 6054 / NBRC 10063 / NRRL Y-11545</strain>
    </source>
</reference>
<keyword evidence="5" id="KW-0067">ATP-binding</keyword>
<feature type="transmembrane region" description="Helical" evidence="8">
    <location>
        <begin position="492"/>
        <end position="516"/>
    </location>
</feature>
<dbReference type="GO" id="GO:0016020">
    <property type="term" value="C:membrane"/>
    <property type="evidence" value="ECO:0007669"/>
    <property type="project" value="UniProtKB-SubCell"/>
</dbReference>
<dbReference type="InterPro" id="IPR003439">
    <property type="entry name" value="ABC_transporter-like_ATP-bd"/>
</dbReference>
<comment type="subcellular location">
    <subcellularLocation>
        <location evidence="1">Membrane</location>
        <topology evidence="1">Multi-pass membrane protein</topology>
    </subcellularLocation>
</comment>
<dbReference type="PANTHER" id="PTHR48041:SF119">
    <property type="entry name" value="ROA1P"/>
    <property type="match status" value="1"/>
</dbReference>
<evidence type="ECO:0000256" key="7">
    <source>
        <dbReference type="ARBA" id="ARBA00023136"/>
    </source>
</evidence>